<proteinExistence type="predicted"/>
<evidence type="ECO:0000313" key="2">
    <source>
        <dbReference type="EMBL" id="GAG84464.1"/>
    </source>
</evidence>
<reference evidence="2" key="1">
    <citation type="journal article" date="2014" name="Front. Microbiol.">
        <title>High frequency of phylogenetically diverse reductive dehalogenase-homologous genes in deep subseafloor sedimentary metagenomes.</title>
        <authorList>
            <person name="Kawai M."/>
            <person name="Futagami T."/>
            <person name="Toyoda A."/>
            <person name="Takaki Y."/>
            <person name="Nishi S."/>
            <person name="Hori S."/>
            <person name="Arai W."/>
            <person name="Tsubouchi T."/>
            <person name="Morono Y."/>
            <person name="Uchiyama I."/>
            <person name="Ito T."/>
            <person name="Fujiyama A."/>
            <person name="Inagaki F."/>
            <person name="Takami H."/>
        </authorList>
    </citation>
    <scope>NUCLEOTIDE SEQUENCE</scope>
    <source>
        <strain evidence="2">Expedition CK06-06</strain>
    </source>
</reference>
<gene>
    <name evidence="2" type="ORF">S01H4_36164</name>
</gene>
<feature type="domain" description="Mrr-like" evidence="1">
    <location>
        <begin position="4"/>
        <end position="89"/>
    </location>
</feature>
<comment type="caution">
    <text evidence="2">The sequence shown here is derived from an EMBL/GenBank/DDBJ whole genome shotgun (WGS) entry which is preliminary data.</text>
</comment>
<organism evidence="2">
    <name type="scientific">marine sediment metagenome</name>
    <dbReference type="NCBI Taxonomy" id="412755"/>
    <lineage>
        <taxon>unclassified sequences</taxon>
        <taxon>metagenomes</taxon>
        <taxon>ecological metagenomes</taxon>
    </lineage>
</organism>
<dbReference type="EMBL" id="BART01019305">
    <property type="protein sequence ID" value="GAG84464.1"/>
    <property type="molecule type" value="Genomic_DNA"/>
</dbReference>
<evidence type="ECO:0000259" key="1">
    <source>
        <dbReference type="Pfam" id="PF13156"/>
    </source>
</evidence>
<sequence>GFNDNKYYAIQCKFRKLNPLKKKTGIPWKQLSTFYALVYKTGPYEKHIVMTNTNFVRHVGKKTKKDLSICYGTFKNIGQFDWIKMISNKENKIQDLKKESINLKLVQLREKRLKYYENKFKNNVKII</sequence>
<dbReference type="Pfam" id="PF13156">
    <property type="entry name" value="Mrr_cat_2"/>
    <property type="match status" value="1"/>
</dbReference>
<dbReference type="AlphaFoldDB" id="X1AP53"/>
<accession>X1AP53</accession>
<name>X1AP53_9ZZZZ</name>
<dbReference type="InterPro" id="IPR039442">
    <property type="entry name" value="Mrr-like_dom"/>
</dbReference>
<protein>
    <recommendedName>
        <fullName evidence="1">Mrr-like domain-containing protein</fullName>
    </recommendedName>
</protein>
<feature type="non-terminal residue" evidence="2">
    <location>
        <position position="1"/>
    </location>
</feature>